<evidence type="ECO:0000313" key="1">
    <source>
        <dbReference type="EMBL" id="MPC54224.1"/>
    </source>
</evidence>
<dbReference type="AlphaFoldDB" id="A0A5B7GCF2"/>
<proteinExistence type="predicted"/>
<protein>
    <submittedName>
        <fullName evidence="1">Uncharacterized protein</fullName>
    </submittedName>
</protein>
<sequence length="94" mass="10409">MQHPFCVLDPWQRGTAGPLSPECEVCMATKHTGPAKARINSQMNLRTHARPSRPNCVCSFCATASYTPTCSSARLLQHQPPTLLSQQPMRTESR</sequence>
<keyword evidence="2" id="KW-1185">Reference proteome</keyword>
<name>A0A5B7GCF2_PORTR</name>
<accession>A0A5B7GCF2</accession>
<dbReference type="Proteomes" id="UP000324222">
    <property type="component" value="Unassembled WGS sequence"/>
</dbReference>
<comment type="caution">
    <text evidence="1">The sequence shown here is derived from an EMBL/GenBank/DDBJ whole genome shotgun (WGS) entry which is preliminary data.</text>
</comment>
<organism evidence="1 2">
    <name type="scientific">Portunus trituberculatus</name>
    <name type="common">Swimming crab</name>
    <name type="synonym">Neptunus trituberculatus</name>
    <dbReference type="NCBI Taxonomy" id="210409"/>
    <lineage>
        <taxon>Eukaryota</taxon>
        <taxon>Metazoa</taxon>
        <taxon>Ecdysozoa</taxon>
        <taxon>Arthropoda</taxon>
        <taxon>Crustacea</taxon>
        <taxon>Multicrustacea</taxon>
        <taxon>Malacostraca</taxon>
        <taxon>Eumalacostraca</taxon>
        <taxon>Eucarida</taxon>
        <taxon>Decapoda</taxon>
        <taxon>Pleocyemata</taxon>
        <taxon>Brachyura</taxon>
        <taxon>Eubrachyura</taxon>
        <taxon>Portunoidea</taxon>
        <taxon>Portunidae</taxon>
        <taxon>Portuninae</taxon>
        <taxon>Portunus</taxon>
    </lineage>
</organism>
<dbReference type="EMBL" id="VSRR010012204">
    <property type="protein sequence ID" value="MPC54224.1"/>
    <property type="molecule type" value="Genomic_DNA"/>
</dbReference>
<reference evidence="1 2" key="1">
    <citation type="submission" date="2019-05" db="EMBL/GenBank/DDBJ databases">
        <title>Another draft genome of Portunus trituberculatus and its Hox gene families provides insights of decapod evolution.</title>
        <authorList>
            <person name="Jeong J.-H."/>
            <person name="Song I."/>
            <person name="Kim S."/>
            <person name="Choi T."/>
            <person name="Kim D."/>
            <person name="Ryu S."/>
            <person name="Kim W."/>
        </authorList>
    </citation>
    <scope>NUCLEOTIDE SEQUENCE [LARGE SCALE GENOMIC DNA]</scope>
    <source>
        <tissue evidence="1">Muscle</tissue>
    </source>
</reference>
<evidence type="ECO:0000313" key="2">
    <source>
        <dbReference type="Proteomes" id="UP000324222"/>
    </source>
</evidence>
<gene>
    <name evidence="1" type="ORF">E2C01_048134</name>
</gene>